<evidence type="ECO:0000313" key="1">
    <source>
        <dbReference type="EMBL" id="GAM59518.1"/>
    </source>
</evidence>
<dbReference type="EMBL" id="BBRZ01000163">
    <property type="protein sequence ID" value="GAM59518.1"/>
    <property type="molecule type" value="Genomic_DNA"/>
</dbReference>
<evidence type="ECO:0000313" key="2">
    <source>
        <dbReference type="Proteomes" id="UP000031671"/>
    </source>
</evidence>
<proteinExistence type="predicted"/>
<dbReference type="Proteomes" id="UP000031671">
    <property type="component" value="Unassembled WGS sequence"/>
</dbReference>
<protein>
    <submittedName>
        <fullName evidence="1">Uncharacterized protein</fullName>
    </submittedName>
</protein>
<reference evidence="1 2" key="2">
    <citation type="submission" date="2015-01" db="EMBL/GenBank/DDBJ databases">
        <authorList>
            <consortium name="NBRP consortium"/>
            <person name="Sawabe T."/>
            <person name="Meirelles P."/>
            <person name="Feng G."/>
            <person name="Sayaka M."/>
            <person name="Hattori M."/>
            <person name="Ohkuma M."/>
        </authorList>
    </citation>
    <scope>NUCLEOTIDE SEQUENCE [LARGE SCALE GENOMIC DNA]</scope>
    <source>
        <strain evidence="2">JCM 19231</strain>
    </source>
</reference>
<gene>
    <name evidence="1" type="ORF">JCM19231_4723</name>
</gene>
<name>A0A0B8P8I9_9VIBR</name>
<dbReference type="AlphaFoldDB" id="A0A0B8P8I9"/>
<organism evidence="1 2">
    <name type="scientific">Vibrio ishigakensis</name>
    <dbReference type="NCBI Taxonomy" id="1481914"/>
    <lineage>
        <taxon>Bacteria</taxon>
        <taxon>Pseudomonadati</taxon>
        <taxon>Pseudomonadota</taxon>
        <taxon>Gammaproteobacteria</taxon>
        <taxon>Vibrionales</taxon>
        <taxon>Vibrionaceae</taxon>
        <taxon>Vibrio</taxon>
    </lineage>
</organism>
<comment type="caution">
    <text evidence="1">The sequence shown here is derived from an EMBL/GenBank/DDBJ whole genome shotgun (WGS) entry which is preliminary data.</text>
</comment>
<sequence>MIDKLNADAINSLLTWYKVNKYRLDDQGNTSTLPDVYIASTPLSVRTATLNLE</sequence>
<keyword evidence="2" id="KW-1185">Reference proteome</keyword>
<reference evidence="1 2" key="1">
    <citation type="submission" date="2015-01" db="EMBL/GenBank/DDBJ databases">
        <title>Vibrio sp. C1 JCM 19231 whole genome shotgun sequence.</title>
        <authorList>
            <person name="Sawabe T."/>
            <person name="Meirelles P."/>
            <person name="Feng G."/>
            <person name="Sayaka M."/>
            <person name="Hattori M."/>
            <person name="Ohkuma M."/>
        </authorList>
    </citation>
    <scope>NUCLEOTIDE SEQUENCE [LARGE SCALE GENOMIC DNA]</scope>
    <source>
        <strain evidence="2">JCM 19231</strain>
    </source>
</reference>
<accession>A0A0B8P8I9</accession>